<proteinExistence type="predicted"/>
<dbReference type="Proteomes" id="UP000030643">
    <property type="component" value="Unassembled WGS sequence"/>
</dbReference>
<dbReference type="EMBL" id="DF820489">
    <property type="protein sequence ID" value="GAK30973.1"/>
    <property type="molecule type" value="Genomic_DNA"/>
</dbReference>
<dbReference type="Pfam" id="PF00534">
    <property type="entry name" value="Glycos_transf_1"/>
    <property type="match status" value="1"/>
</dbReference>
<feature type="domain" description="Glycosyl transferase family 1" evidence="1">
    <location>
        <begin position="335"/>
        <end position="493"/>
    </location>
</feature>
<dbReference type="PANTHER" id="PTHR12526:SF630">
    <property type="entry name" value="GLYCOSYLTRANSFERASE"/>
    <property type="match status" value="1"/>
</dbReference>
<organism evidence="2 3">
    <name type="scientific">Weissella oryzae (strain DSM 25784 / JCM 18191 / LMG 30913 / SG25)</name>
    <dbReference type="NCBI Taxonomy" id="1329250"/>
    <lineage>
        <taxon>Bacteria</taxon>
        <taxon>Bacillati</taxon>
        <taxon>Bacillota</taxon>
        <taxon>Bacilli</taxon>
        <taxon>Lactobacillales</taxon>
        <taxon>Lactobacillaceae</taxon>
        <taxon>Weissella</taxon>
    </lineage>
</organism>
<dbReference type="CDD" id="cd04949">
    <property type="entry name" value="GT4_GtfA-like"/>
    <property type="match status" value="1"/>
</dbReference>
<name>A0A069CUR8_WEIOS</name>
<accession>A0A069CUR8</accession>
<dbReference type="PANTHER" id="PTHR12526">
    <property type="entry name" value="GLYCOSYLTRANSFERASE"/>
    <property type="match status" value="1"/>
</dbReference>
<evidence type="ECO:0000313" key="3">
    <source>
        <dbReference type="Proteomes" id="UP000030643"/>
    </source>
</evidence>
<keyword evidence="2" id="KW-0808">Transferase</keyword>
<protein>
    <submittedName>
        <fullName evidence="2">Glycosyltransferase</fullName>
    </submittedName>
</protein>
<gene>
    <name evidence="2" type="ORF">WOSG25_061030</name>
</gene>
<sequence>MNFFINATMPKQKSGIEHAQLKRLALFKQHQVASRIVLRDWDPVAHVNTQAAGIADADLINMFDYFQGTMTVPAKHLQVTDLDFGQSNLKLELDAENNRYLVTSLAGKLMARANFDATDKQRIRSTELFDIFGNLYRVNHYDSRGFLSMVQWYTPDNKIGTETWLALDGRVVLESFNKKNIHGDLEKAAWRLTDKMGKIYLFDTIEELTLHFFDCLNTDFWSTKQPNVFILDRSHLGDWGLLQLKKPAYTVLHLHNSHISDPQDPLHALVNNHYEFALANINRYDAVISATYRQTADLKARFKPSTELFTIPVGVAADRLLEATPVPVKEREFGKMVVFARLAWEKNLADLVRAIALVHAEVPAVSLDLYGYADPTNDYQARREIEKVIAENGLESVVTLKGYTTDLDQVENTAMLYGLTSKMEGFNLAILEAISHGLIAFSYDVNYGPNEIVQDGINGAVVPYGDYQALAERIITVLKNPQLAQSYSDGAYESAKRYSAENVWQAWQSLLDAAQTQWPAKLAAMAGQH</sequence>
<evidence type="ECO:0000259" key="1">
    <source>
        <dbReference type="Pfam" id="PF00534"/>
    </source>
</evidence>
<dbReference type="SUPFAM" id="SSF53756">
    <property type="entry name" value="UDP-Glycosyltransferase/glycogen phosphorylase"/>
    <property type="match status" value="1"/>
</dbReference>
<dbReference type="STRING" id="1329250.WOSG25_061030"/>
<dbReference type="AlphaFoldDB" id="A0A069CUR8"/>
<dbReference type="Gene3D" id="3.40.50.2000">
    <property type="entry name" value="Glycogen Phosphorylase B"/>
    <property type="match status" value="3"/>
</dbReference>
<dbReference type="GO" id="GO:0016757">
    <property type="term" value="F:glycosyltransferase activity"/>
    <property type="evidence" value="ECO:0007669"/>
    <property type="project" value="InterPro"/>
</dbReference>
<keyword evidence="3" id="KW-1185">Reference proteome</keyword>
<dbReference type="eggNOG" id="COG0438">
    <property type="taxonomic scope" value="Bacteria"/>
</dbReference>
<dbReference type="OrthoDB" id="570545at2"/>
<dbReference type="RefSeq" id="WP_027699030.1">
    <property type="nucleotide sequence ID" value="NZ_DF820489.1"/>
</dbReference>
<evidence type="ECO:0000313" key="2">
    <source>
        <dbReference type="EMBL" id="GAK30973.1"/>
    </source>
</evidence>
<reference evidence="3" key="1">
    <citation type="journal article" date="2014" name="Genome Announc.">
        <title>Draft genome sequence of Weissella oryzae SG25T, isolated from fermented rice grains.</title>
        <authorList>
            <person name="Tanizawa Y."/>
            <person name="Fujisawa T."/>
            <person name="Mochizuki T."/>
            <person name="Kaminuma E."/>
            <person name="Suzuki Y."/>
            <person name="Nakamura Y."/>
            <person name="Tohno M."/>
        </authorList>
    </citation>
    <scope>NUCLEOTIDE SEQUENCE [LARGE SCALE GENOMIC DNA]</scope>
    <source>
        <strain evidence="3">DSM 25784 / JCM 18191 / LMG 30913 / SG25</strain>
    </source>
</reference>
<dbReference type="InterPro" id="IPR001296">
    <property type="entry name" value="Glyco_trans_1"/>
</dbReference>